<proteinExistence type="predicted"/>
<sequence>MKCLMAPVNKVVAELSFPLYDNVSVMITICFMKDSNLTMCNMLYQNRP</sequence>
<dbReference type="AlphaFoldDB" id="A0A0E9REF2"/>
<organism evidence="1">
    <name type="scientific">Anguilla anguilla</name>
    <name type="common">European freshwater eel</name>
    <name type="synonym">Muraena anguilla</name>
    <dbReference type="NCBI Taxonomy" id="7936"/>
    <lineage>
        <taxon>Eukaryota</taxon>
        <taxon>Metazoa</taxon>
        <taxon>Chordata</taxon>
        <taxon>Craniata</taxon>
        <taxon>Vertebrata</taxon>
        <taxon>Euteleostomi</taxon>
        <taxon>Actinopterygii</taxon>
        <taxon>Neopterygii</taxon>
        <taxon>Teleostei</taxon>
        <taxon>Anguilliformes</taxon>
        <taxon>Anguillidae</taxon>
        <taxon>Anguilla</taxon>
    </lineage>
</organism>
<accession>A0A0E9REF2</accession>
<protein>
    <submittedName>
        <fullName evidence="1">Uncharacterized protein</fullName>
    </submittedName>
</protein>
<dbReference type="EMBL" id="GBXM01081385">
    <property type="protein sequence ID" value="JAH27192.1"/>
    <property type="molecule type" value="Transcribed_RNA"/>
</dbReference>
<name>A0A0E9REF2_ANGAN</name>
<evidence type="ECO:0000313" key="1">
    <source>
        <dbReference type="EMBL" id="JAH27192.1"/>
    </source>
</evidence>
<reference evidence="1" key="1">
    <citation type="submission" date="2014-11" db="EMBL/GenBank/DDBJ databases">
        <authorList>
            <person name="Amaro Gonzalez C."/>
        </authorList>
    </citation>
    <scope>NUCLEOTIDE SEQUENCE</scope>
</reference>
<reference evidence="1" key="2">
    <citation type="journal article" date="2015" name="Fish Shellfish Immunol.">
        <title>Early steps in the European eel (Anguilla anguilla)-Vibrio vulnificus interaction in the gills: Role of the RtxA13 toxin.</title>
        <authorList>
            <person name="Callol A."/>
            <person name="Pajuelo D."/>
            <person name="Ebbesson L."/>
            <person name="Teles M."/>
            <person name="MacKenzie S."/>
            <person name="Amaro C."/>
        </authorList>
    </citation>
    <scope>NUCLEOTIDE SEQUENCE</scope>
</reference>